<proteinExistence type="predicted"/>
<dbReference type="EMBL" id="OV651827">
    <property type="protein sequence ID" value="CAH1103794.1"/>
    <property type="molecule type" value="Genomic_DNA"/>
</dbReference>
<gene>
    <name evidence="1" type="ORF">PSYICH_LOCUS4801</name>
</gene>
<dbReference type="AlphaFoldDB" id="A0A9P0CRH7"/>
<name>A0A9P0CRH7_9CUCU</name>
<dbReference type="Proteomes" id="UP001153636">
    <property type="component" value="Chromosome 15"/>
</dbReference>
<keyword evidence="2" id="KW-1185">Reference proteome</keyword>
<protein>
    <submittedName>
        <fullName evidence="1">Uncharacterized protein</fullName>
    </submittedName>
</protein>
<sequence>MIIKSIVVQESSKLYQYKNGKLFTLAKVCDQYELSNRFAAAVTTAVQQDLGIVTKTNSKTVIDREPDSIFLDHTVPLSGSALSISQSIFNFLESNEYNLEELVAVGYDGTMVNTGKIEAIAQLKTKLGRPAPFTKICLPASR</sequence>
<evidence type="ECO:0000313" key="2">
    <source>
        <dbReference type="Proteomes" id="UP001153636"/>
    </source>
</evidence>
<organism evidence="1 2">
    <name type="scientific">Psylliodes chrysocephalus</name>
    <dbReference type="NCBI Taxonomy" id="3402493"/>
    <lineage>
        <taxon>Eukaryota</taxon>
        <taxon>Metazoa</taxon>
        <taxon>Ecdysozoa</taxon>
        <taxon>Arthropoda</taxon>
        <taxon>Hexapoda</taxon>
        <taxon>Insecta</taxon>
        <taxon>Pterygota</taxon>
        <taxon>Neoptera</taxon>
        <taxon>Endopterygota</taxon>
        <taxon>Coleoptera</taxon>
        <taxon>Polyphaga</taxon>
        <taxon>Cucujiformia</taxon>
        <taxon>Chrysomeloidea</taxon>
        <taxon>Chrysomelidae</taxon>
        <taxon>Galerucinae</taxon>
        <taxon>Alticini</taxon>
        <taxon>Psylliodes</taxon>
    </lineage>
</organism>
<reference evidence="1" key="1">
    <citation type="submission" date="2022-01" db="EMBL/GenBank/DDBJ databases">
        <authorList>
            <person name="King R."/>
        </authorList>
    </citation>
    <scope>NUCLEOTIDE SEQUENCE</scope>
</reference>
<accession>A0A9P0CRH7</accession>
<evidence type="ECO:0000313" key="1">
    <source>
        <dbReference type="EMBL" id="CAH1103794.1"/>
    </source>
</evidence>